<dbReference type="GO" id="GO:0034417">
    <property type="term" value="F:bisphosphoglycerate 3-phosphatase activity"/>
    <property type="evidence" value="ECO:0007669"/>
    <property type="project" value="UniProtKB-EC"/>
</dbReference>
<feature type="disulfide bond" evidence="16">
    <location>
        <begin position="406"/>
        <end position="411"/>
    </location>
</feature>
<dbReference type="PANTHER" id="PTHR20963:SF8">
    <property type="entry name" value="MULTIPLE INOSITOL POLYPHOSPHATE PHOSPHATASE 1"/>
    <property type="match status" value="1"/>
</dbReference>
<evidence type="ECO:0000256" key="6">
    <source>
        <dbReference type="ARBA" id="ARBA00022475"/>
    </source>
</evidence>
<gene>
    <name evidence="18" type="ORF">ABMA28_015575</name>
</gene>
<dbReference type="InterPro" id="IPR000560">
    <property type="entry name" value="His_Pase_clade-2"/>
</dbReference>
<reference evidence="18 19" key="1">
    <citation type="submission" date="2024-06" db="EMBL/GenBank/DDBJ databases">
        <title>A chromosome-level genome assembly of beet webworm, Loxostege sticticalis.</title>
        <authorList>
            <person name="Zhang Y."/>
        </authorList>
    </citation>
    <scope>NUCLEOTIDE SEQUENCE [LARGE SCALE GENOMIC DNA]</scope>
    <source>
        <strain evidence="18">AQ028</strain>
        <tissue evidence="18">Male pupae</tissue>
    </source>
</reference>
<evidence type="ECO:0000313" key="18">
    <source>
        <dbReference type="EMBL" id="KAL0840303.1"/>
    </source>
</evidence>
<dbReference type="InterPro" id="IPR016274">
    <property type="entry name" value="Histidine_acid_Pase_euk"/>
</dbReference>
<keyword evidence="10" id="KW-0325">Glycoprotein</keyword>
<organism evidence="18 19">
    <name type="scientific">Loxostege sticticalis</name>
    <name type="common">Beet webworm moth</name>
    <dbReference type="NCBI Taxonomy" id="481309"/>
    <lineage>
        <taxon>Eukaryota</taxon>
        <taxon>Metazoa</taxon>
        <taxon>Ecdysozoa</taxon>
        <taxon>Arthropoda</taxon>
        <taxon>Hexapoda</taxon>
        <taxon>Insecta</taxon>
        <taxon>Pterygota</taxon>
        <taxon>Neoptera</taxon>
        <taxon>Endopterygota</taxon>
        <taxon>Lepidoptera</taxon>
        <taxon>Glossata</taxon>
        <taxon>Ditrysia</taxon>
        <taxon>Pyraloidea</taxon>
        <taxon>Crambidae</taxon>
        <taxon>Pyraustinae</taxon>
        <taxon>Loxostege</taxon>
    </lineage>
</organism>
<evidence type="ECO:0000256" key="15">
    <source>
        <dbReference type="ARBA" id="ARBA00043832"/>
    </source>
</evidence>
<evidence type="ECO:0000256" key="3">
    <source>
        <dbReference type="ARBA" id="ARBA00012976"/>
    </source>
</evidence>
<comment type="caution">
    <text evidence="18">The sequence shown here is derived from an EMBL/GenBank/DDBJ whole genome shotgun (WGS) entry which is preliminary data.</text>
</comment>
<evidence type="ECO:0000256" key="11">
    <source>
        <dbReference type="ARBA" id="ARBA00031642"/>
    </source>
</evidence>
<evidence type="ECO:0000256" key="14">
    <source>
        <dbReference type="ARBA" id="ARBA00043691"/>
    </source>
</evidence>
<keyword evidence="9" id="KW-0472">Membrane</keyword>
<dbReference type="CDD" id="cd07061">
    <property type="entry name" value="HP_HAP_like"/>
    <property type="match status" value="1"/>
</dbReference>
<comment type="subcellular location">
    <subcellularLocation>
        <location evidence="1">Cell membrane</location>
    </subcellularLocation>
</comment>
<evidence type="ECO:0000256" key="17">
    <source>
        <dbReference type="SAM" id="SignalP"/>
    </source>
</evidence>
<dbReference type="EMBL" id="JBEDNZ010000007">
    <property type="protein sequence ID" value="KAL0840303.1"/>
    <property type="molecule type" value="Genomic_DNA"/>
</dbReference>
<evidence type="ECO:0000256" key="9">
    <source>
        <dbReference type="ARBA" id="ARBA00023136"/>
    </source>
</evidence>
<feature type="disulfide bond" evidence="16">
    <location>
        <begin position="256"/>
        <end position="271"/>
    </location>
</feature>
<dbReference type="EC" id="3.1.3.80" evidence="3"/>
<keyword evidence="7 17" id="KW-0732">Signal</keyword>
<dbReference type="Gene3D" id="3.40.50.1240">
    <property type="entry name" value="Phosphoglycerate mutase-like"/>
    <property type="match status" value="1"/>
</dbReference>
<evidence type="ECO:0000256" key="7">
    <source>
        <dbReference type="ARBA" id="ARBA00022729"/>
    </source>
</evidence>
<dbReference type="PIRSF" id="PIRSF000894">
    <property type="entry name" value="Acid_phosphatase"/>
    <property type="match status" value="1"/>
</dbReference>
<evidence type="ECO:0000256" key="13">
    <source>
        <dbReference type="ARBA" id="ARBA00043671"/>
    </source>
</evidence>
<evidence type="ECO:0000256" key="12">
    <source>
        <dbReference type="ARBA" id="ARBA00043668"/>
    </source>
</evidence>
<comment type="catalytic activity">
    <reaction evidence="14">
        <text>1D-myo-inositol hexakisphosphate + H2O = 1D-myo-inositol 1,2,4,5,6-pentakisphosphate + phosphate</text>
        <dbReference type="Rhea" id="RHEA:16989"/>
        <dbReference type="ChEBI" id="CHEBI:15377"/>
        <dbReference type="ChEBI" id="CHEBI:43474"/>
        <dbReference type="ChEBI" id="CHEBI:57798"/>
        <dbReference type="ChEBI" id="CHEBI:58130"/>
        <dbReference type="EC" id="3.1.3.62"/>
    </reaction>
    <physiologicalReaction direction="left-to-right" evidence="14">
        <dbReference type="Rhea" id="RHEA:16990"/>
    </physiologicalReaction>
</comment>
<evidence type="ECO:0000256" key="10">
    <source>
        <dbReference type="ARBA" id="ARBA00023180"/>
    </source>
</evidence>
<protein>
    <recommendedName>
        <fullName evidence="5">Multiple inositol polyphosphate phosphatase 1</fullName>
        <ecNumber evidence="4">3.1.3.62</ecNumber>
        <ecNumber evidence="3">3.1.3.80</ecNumber>
    </recommendedName>
    <alternativeName>
        <fullName evidence="11">2,3-bisphosphoglycerate 3-phosphatase</fullName>
    </alternativeName>
</protein>
<keyword evidence="6" id="KW-1003">Cell membrane</keyword>
<feature type="signal peptide" evidence="17">
    <location>
        <begin position="1"/>
        <end position="22"/>
    </location>
</feature>
<comment type="catalytic activity">
    <reaction evidence="13">
        <text>1D-myo-inositol 1,2,4,5,6-pentakisphosphate + H2O = 1D-myo-inositol 1,2,5,6-tetrakisphosphate + phosphate</text>
        <dbReference type="Rhea" id="RHEA:77115"/>
        <dbReference type="ChEBI" id="CHEBI:15377"/>
        <dbReference type="ChEBI" id="CHEBI:43474"/>
        <dbReference type="ChEBI" id="CHEBI:57798"/>
        <dbReference type="ChEBI" id="CHEBI:195535"/>
        <dbReference type="EC" id="3.1.3.62"/>
    </reaction>
    <physiologicalReaction direction="left-to-right" evidence="13">
        <dbReference type="Rhea" id="RHEA:77116"/>
    </physiologicalReaction>
</comment>
<proteinExistence type="inferred from homology"/>
<accession>A0ABD0TA95</accession>
<dbReference type="GO" id="GO:0005886">
    <property type="term" value="C:plasma membrane"/>
    <property type="evidence" value="ECO:0007669"/>
    <property type="project" value="UniProtKB-SubCell"/>
</dbReference>
<name>A0ABD0TA95_LOXSC</name>
<evidence type="ECO:0000256" key="4">
    <source>
        <dbReference type="ARBA" id="ARBA00013040"/>
    </source>
</evidence>
<comment type="catalytic activity">
    <reaction evidence="15">
        <text>(2R)-2,3-bisphosphoglycerate + H2O = (2R)-2-phosphoglycerate + phosphate</text>
        <dbReference type="Rhea" id="RHEA:27381"/>
        <dbReference type="ChEBI" id="CHEBI:15377"/>
        <dbReference type="ChEBI" id="CHEBI:43474"/>
        <dbReference type="ChEBI" id="CHEBI:58248"/>
        <dbReference type="ChEBI" id="CHEBI:58289"/>
        <dbReference type="EC" id="3.1.3.80"/>
    </reaction>
    <physiologicalReaction direction="left-to-right" evidence="15">
        <dbReference type="Rhea" id="RHEA:27382"/>
    </physiologicalReaction>
</comment>
<evidence type="ECO:0000256" key="8">
    <source>
        <dbReference type="ARBA" id="ARBA00022801"/>
    </source>
</evidence>
<keyword evidence="8" id="KW-0378">Hydrolase</keyword>
<evidence type="ECO:0000256" key="1">
    <source>
        <dbReference type="ARBA" id="ARBA00004236"/>
    </source>
</evidence>
<dbReference type="PANTHER" id="PTHR20963">
    <property type="entry name" value="MULTIPLE INOSITOL POLYPHOSPHATE PHOSPHATASE-RELATED"/>
    <property type="match status" value="1"/>
</dbReference>
<feature type="chain" id="PRO_5044760550" description="Multiple inositol polyphosphate phosphatase 1" evidence="17">
    <location>
        <begin position="23"/>
        <end position="434"/>
    </location>
</feature>
<feature type="disulfide bond" evidence="16">
    <location>
        <begin position="59"/>
        <end position="383"/>
    </location>
</feature>
<dbReference type="Proteomes" id="UP001549921">
    <property type="component" value="Unassembled WGS sequence"/>
</dbReference>
<dbReference type="SUPFAM" id="SSF53254">
    <property type="entry name" value="Phosphoglycerate mutase-like"/>
    <property type="match status" value="1"/>
</dbReference>
<evidence type="ECO:0000256" key="5">
    <source>
        <dbReference type="ARBA" id="ARBA00018097"/>
    </source>
</evidence>
<dbReference type="AlphaFoldDB" id="A0ABD0TA95"/>
<evidence type="ECO:0000256" key="2">
    <source>
        <dbReference type="ARBA" id="ARBA00008422"/>
    </source>
</evidence>
<evidence type="ECO:0000256" key="16">
    <source>
        <dbReference type="PIRSR" id="PIRSR000894-2"/>
    </source>
</evidence>
<dbReference type="EC" id="3.1.3.62" evidence="4"/>
<dbReference type="Pfam" id="PF00328">
    <property type="entry name" value="His_Phos_2"/>
    <property type="match status" value="1"/>
</dbReference>
<comment type="catalytic activity">
    <reaction evidence="12">
        <text>1D-myo-inositol 1,2,5,6-tetrakisphosphate + H2O = 1D-myo-inositol 1,2,6-trisphosphate + phosphate</text>
        <dbReference type="Rhea" id="RHEA:77119"/>
        <dbReference type="ChEBI" id="CHEBI:15377"/>
        <dbReference type="ChEBI" id="CHEBI:43474"/>
        <dbReference type="ChEBI" id="CHEBI:195535"/>
        <dbReference type="ChEBI" id="CHEBI:195537"/>
        <dbReference type="EC" id="3.1.3.62"/>
    </reaction>
    <physiologicalReaction direction="left-to-right" evidence="12">
        <dbReference type="Rhea" id="RHEA:77120"/>
    </physiologicalReaction>
</comment>
<evidence type="ECO:0000313" key="19">
    <source>
        <dbReference type="Proteomes" id="UP001549921"/>
    </source>
</evidence>
<dbReference type="InterPro" id="IPR029033">
    <property type="entry name" value="His_PPase_superfam"/>
</dbReference>
<sequence length="434" mass="49890">MIFKLNLVNCLLSCIFFSSVNSSFCFWNTGCPYKHFANKTPYNSVRGDIRDSVINVKGCEPISVWALYGHGKRYPNNYYAQKMEDAVIIRNYLQESQDRGNCSLCAQDVENLINWPIDKKLFKGLNELTDEGYQEMLGLGRRLRKVFPNLLGNLQEGEYTFKPTTGDKIEDSAKAFVEGIGNTRLDLDKAKQDVMTSLATCEKYQKEVKANSKTYEEAAKYQRSSEYLVTKDRIQRRTGLDIALTEENVTALYDLCRYTWSEIGNKPSPWCALFTSEDLQVLEYLEDLKHYYRSGYGTPMNKIFGHIPLKDLLKGFQEAKDGTGKKITAYFSHGTAVDMTITALGIFKDEKPLTGAKRNRNRKWRSSKLSSFSANIMAVLSKCDKDETTDYNVVFYLNEEPIKTICNEAICPWTEFEEKMQQYRDTKIDFCEMD</sequence>
<keyword evidence="16" id="KW-1015">Disulfide bond</keyword>
<comment type="similarity">
    <text evidence="2">Belongs to the histidine acid phosphatase family. MINPP1 subfamily.</text>
</comment>